<protein>
    <submittedName>
        <fullName evidence="2">46edc67b-02b9-4726-a5ec-2187c4635ee9</fullName>
    </submittedName>
</protein>
<reference evidence="2" key="1">
    <citation type="submission" date="2020-10" db="EMBL/GenBank/DDBJ databases">
        <authorList>
            <person name="Kusch S."/>
        </authorList>
    </citation>
    <scope>NUCLEOTIDE SEQUENCE</scope>
    <source>
        <strain evidence="2">SwB9</strain>
    </source>
</reference>
<dbReference type="OrthoDB" id="196847at2759"/>
<comment type="caution">
    <text evidence="2">The sequence shown here is derived from an EMBL/GenBank/DDBJ whole genome shotgun (WGS) entry which is preliminary data.</text>
</comment>
<keyword evidence="3" id="KW-1185">Reference proteome</keyword>
<dbReference type="InterPro" id="IPR052523">
    <property type="entry name" value="Trichothecene_AcTrans"/>
</dbReference>
<dbReference type="SUPFAM" id="SSF55729">
    <property type="entry name" value="Acyl-CoA N-acyltransferases (Nat)"/>
    <property type="match status" value="1"/>
</dbReference>
<sequence>MNMRFQLRPAVPSDANNLTDIYLSAFSNDEISLTCFPRSLPTTRTWWYNSILAEIQDPSSHFICICNTSSPTQEIISFAKWNDSSAPVVTKNDIPQWPPGCNAELANHFFGTLIERRREIMRERKHWYLELIATKPGWQRQGAAGNLIRWGLVRADEEGLETYLEASPVGKEIYEYFGFEERGRLVIPLVDGEDFVECMMVRTGMGEMA</sequence>
<dbReference type="GO" id="GO:0016747">
    <property type="term" value="F:acyltransferase activity, transferring groups other than amino-acyl groups"/>
    <property type="evidence" value="ECO:0007669"/>
    <property type="project" value="InterPro"/>
</dbReference>
<dbReference type="InterPro" id="IPR000182">
    <property type="entry name" value="GNAT_dom"/>
</dbReference>
<gene>
    <name evidence="2" type="ORF">SCLTRI_LOCUS723</name>
</gene>
<dbReference type="PANTHER" id="PTHR42791">
    <property type="entry name" value="GNAT FAMILY ACETYLTRANSFERASE"/>
    <property type="match status" value="1"/>
</dbReference>
<feature type="domain" description="N-acetyltransferase" evidence="1">
    <location>
        <begin position="66"/>
        <end position="202"/>
    </location>
</feature>
<proteinExistence type="predicted"/>
<dbReference type="InterPro" id="IPR016181">
    <property type="entry name" value="Acyl_CoA_acyltransferase"/>
</dbReference>
<dbReference type="Proteomes" id="UP000624404">
    <property type="component" value="Unassembled WGS sequence"/>
</dbReference>
<evidence type="ECO:0000259" key="1">
    <source>
        <dbReference type="PROSITE" id="PS51186"/>
    </source>
</evidence>
<dbReference type="EMBL" id="CAJHIA010000002">
    <property type="protein sequence ID" value="CAD6440105.1"/>
    <property type="molecule type" value="Genomic_DNA"/>
</dbReference>
<evidence type="ECO:0000313" key="2">
    <source>
        <dbReference type="EMBL" id="CAD6440105.1"/>
    </source>
</evidence>
<organism evidence="2 3">
    <name type="scientific">Sclerotinia trifoliorum</name>
    <dbReference type="NCBI Taxonomy" id="28548"/>
    <lineage>
        <taxon>Eukaryota</taxon>
        <taxon>Fungi</taxon>
        <taxon>Dikarya</taxon>
        <taxon>Ascomycota</taxon>
        <taxon>Pezizomycotina</taxon>
        <taxon>Leotiomycetes</taxon>
        <taxon>Helotiales</taxon>
        <taxon>Sclerotiniaceae</taxon>
        <taxon>Sclerotinia</taxon>
    </lineage>
</organism>
<evidence type="ECO:0000313" key="3">
    <source>
        <dbReference type="Proteomes" id="UP000624404"/>
    </source>
</evidence>
<dbReference type="AlphaFoldDB" id="A0A8H2ZKZ4"/>
<name>A0A8H2ZKZ4_9HELO</name>
<dbReference type="PANTHER" id="PTHR42791:SF17">
    <property type="entry name" value="ACETYLTRANSFERASE, GNAT FAMILY FAMILY (AFU_ORTHOLOGUE AFUA_8G05690)"/>
    <property type="match status" value="1"/>
</dbReference>
<dbReference type="PROSITE" id="PS51186">
    <property type="entry name" value="GNAT"/>
    <property type="match status" value="1"/>
</dbReference>
<accession>A0A8H2ZKZ4</accession>
<dbReference type="CDD" id="cd04301">
    <property type="entry name" value="NAT_SF"/>
    <property type="match status" value="1"/>
</dbReference>
<dbReference type="Gene3D" id="3.40.630.30">
    <property type="match status" value="1"/>
</dbReference>
<dbReference type="Pfam" id="PF13673">
    <property type="entry name" value="Acetyltransf_10"/>
    <property type="match status" value="1"/>
</dbReference>